<reference evidence="1 2" key="1">
    <citation type="submission" date="2020-09" db="EMBL/GenBank/DDBJ databases">
        <authorList>
            <person name="Zhang R."/>
            <person name="Garcia K."/>
            <person name="Ogata H."/>
        </authorList>
    </citation>
    <scope>NUCLEOTIDE SEQUENCE [LARGE SCALE GENOMIC DNA]</scope>
    <source>
        <strain evidence="2">stheno</strain>
    </source>
</reference>
<name>A0A7S7YF15_9VIRU</name>
<evidence type="ECO:0000313" key="1">
    <source>
        <dbReference type="EMBL" id="QPB44606.1"/>
    </source>
</evidence>
<evidence type="ECO:0000313" key="2">
    <source>
        <dbReference type="Proteomes" id="UP001162098"/>
    </source>
</evidence>
<keyword evidence="2" id="KW-1185">Reference proteome</keyword>
<dbReference type="EMBL" id="MW018138">
    <property type="protein sequence ID" value="QPB44606.1"/>
    <property type="molecule type" value="Genomic_DNA"/>
</dbReference>
<dbReference type="Proteomes" id="UP001162098">
    <property type="component" value="Segment"/>
</dbReference>
<accession>A0A7S7YF15</accession>
<protein>
    <submittedName>
        <fullName evidence="1">Uncharacterized protein</fullName>
    </submittedName>
</protein>
<sequence>MSGLEKLYFDRESYDRDCEIYSATPRNTNSCVMPQPAPDPVTYYGTKSELMARREQQRQHEEWSARQREKFAAHEKISKELFVAGGGIHSVGMSPANGWVPEVTLYRDYPQRETLEARILAIEPRAIIDYAEGTHRF</sequence>
<dbReference type="KEGG" id="vg:80543802"/>
<organism evidence="1 2">
    <name type="scientific">Medusavirus stheno T3</name>
    <dbReference type="NCBI Taxonomy" id="3069717"/>
    <lineage>
        <taxon>Viruses</taxon>
        <taxon>Varidnaviria</taxon>
        <taxon>Bamfordvirae</taxon>
        <taxon>Nucleocytoviricota</taxon>
        <taxon>Megaviricetes</taxon>
        <taxon>Mamonoviridae</taxon>
        <taxon>Medusavirus</taxon>
        <taxon>Medusavirus sthenus</taxon>
    </lineage>
</organism>
<proteinExistence type="predicted"/>